<dbReference type="Gene3D" id="1.20.1250.20">
    <property type="entry name" value="MFS general substrate transporter like domains"/>
    <property type="match status" value="1"/>
</dbReference>
<feature type="transmembrane region" description="Helical" evidence="5">
    <location>
        <begin position="215"/>
        <end position="234"/>
    </location>
</feature>
<dbReference type="SUPFAM" id="SSF103473">
    <property type="entry name" value="MFS general substrate transporter"/>
    <property type="match status" value="1"/>
</dbReference>
<dbReference type="InterPro" id="IPR011701">
    <property type="entry name" value="MFS"/>
</dbReference>
<sequence length="434" mass="42420">MSPLRSYRRLLELVGAPYVAVAFVARVPLAMSQIGTLLLVAAETGSYGAGGAAAGTLAVANAVGSPVAGGLADRWGQRPVVLVQALLGAFGLVGIVAGATGGASTPALLGVAAFAGLALPQVGPLARVRWRPATADDPQQHRLVATAFSYEGAADEASFVLGPTVVGLLAALLDPAAALLAAAGMLAVFGTAFALHRTAPRGVGRDRRTASGPVLTAAVVVVMGAQLSLGALFGSVQTGTTVLATAAGQPGAAGLVHALLGIGSVIAAVGYASLPDRIGLPTRLLAAGAGLALLALPLLTVSSLPGVAVVILFLGLAVAPSMITSFTLAERVVPAARVGTAMTLLAGVTGLGYAAGSAVAGRLADAGEAGSLGSLPGHTAAFSVTVAAAFASLLVALAGARTLRRALEGAAGDEIPATTRRRAEPEACTGADAR</sequence>
<feature type="transmembrane region" description="Helical" evidence="5">
    <location>
        <begin position="80"/>
        <end position="101"/>
    </location>
</feature>
<comment type="caution">
    <text evidence="7">The sequence shown here is derived from an EMBL/GenBank/DDBJ whole genome shotgun (WGS) entry which is preliminary data.</text>
</comment>
<proteinExistence type="predicted"/>
<dbReference type="RefSeq" id="WP_315733121.1">
    <property type="nucleotide sequence ID" value="NZ_JAVYII010000004.1"/>
</dbReference>
<evidence type="ECO:0000256" key="3">
    <source>
        <dbReference type="ARBA" id="ARBA00022989"/>
    </source>
</evidence>
<protein>
    <submittedName>
        <fullName evidence="7">MFS transporter</fullName>
    </submittedName>
</protein>
<keyword evidence="4 5" id="KW-0472">Membrane</keyword>
<evidence type="ECO:0000256" key="4">
    <source>
        <dbReference type="ARBA" id="ARBA00023136"/>
    </source>
</evidence>
<accession>A0ABU3PWL4</accession>
<dbReference type="InterPro" id="IPR020846">
    <property type="entry name" value="MFS_dom"/>
</dbReference>
<name>A0ABU3PWL4_9ACTN</name>
<evidence type="ECO:0000256" key="1">
    <source>
        <dbReference type="ARBA" id="ARBA00004651"/>
    </source>
</evidence>
<dbReference type="PANTHER" id="PTHR23542:SF1">
    <property type="entry name" value="MAJOR FACILITATOR SUPERFAMILY (MFS) PROFILE DOMAIN-CONTAINING PROTEIN"/>
    <property type="match status" value="1"/>
</dbReference>
<dbReference type="EMBL" id="JAVYII010000004">
    <property type="protein sequence ID" value="MDT9593628.1"/>
    <property type="molecule type" value="Genomic_DNA"/>
</dbReference>
<feature type="transmembrane region" description="Helical" evidence="5">
    <location>
        <begin position="284"/>
        <end position="301"/>
    </location>
</feature>
<organism evidence="7 8">
    <name type="scientific">Nocardioides imazamoxiresistens</name>
    <dbReference type="NCBI Taxonomy" id="3231893"/>
    <lineage>
        <taxon>Bacteria</taxon>
        <taxon>Bacillati</taxon>
        <taxon>Actinomycetota</taxon>
        <taxon>Actinomycetes</taxon>
        <taxon>Propionibacteriales</taxon>
        <taxon>Nocardioidaceae</taxon>
        <taxon>Nocardioides</taxon>
    </lineage>
</organism>
<dbReference type="PROSITE" id="PS50850">
    <property type="entry name" value="MFS"/>
    <property type="match status" value="1"/>
</dbReference>
<feature type="domain" description="Major facilitator superfamily (MFS) profile" evidence="6">
    <location>
        <begin position="1"/>
        <end position="404"/>
    </location>
</feature>
<feature type="transmembrane region" description="Helical" evidence="5">
    <location>
        <begin position="307"/>
        <end position="329"/>
    </location>
</feature>
<keyword evidence="3 5" id="KW-1133">Transmembrane helix</keyword>
<reference evidence="7 8" key="1">
    <citation type="submission" date="2023-08" db="EMBL/GenBank/DDBJ databases">
        <title>Nocardioides seae sp. nov., a bacterium isolated from a soil.</title>
        <authorList>
            <person name="Wang X."/>
        </authorList>
    </citation>
    <scope>NUCLEOTIDE SEQUENCE [LARGE SCALE GENOMIC DNA]</scope>
    <source>
        <strain evidence="7 8">YZH12</strain>
    </source>
</reference>
<evidence type="ECO:0000313" key="7">
    <source>
        <dbReference type="EMBL" id="MDT9593628.1"/>
    </source>
</evidence>
<keyword evidence="2 5" id="KW-0812">Transmembrane</keyword>
<dbReference type="Proteomes" id="UP001268542">
    <property type="component" value="Unassembled WGS sequence"/>
</dbReference>
<comment type="subcellular location">
    <subcellularLocation>
        <location evidence="1">Cell membrane</location>
        <topology evidence="1">Multi-pass membrane protein</topology>
    </subcellularLocation>
</comment>
<evidence type="ECO:0000313" key="8">
    <source>
        <dbReference type="Proteomes" id="UP001268542"/>
    </source>
</evidence>
<gene>
    <name evidence="7" type="ORF">RDV89_11160</name>
</gene>
<feature type="transmembrane region" description="Helical" evidence="5">
    <location>
        <begin position="341"/>
        <end position="360"/>
    </location>
</feature>
<feature type="transmembrane region" description="Helical" evidence="5">
    <location>
        <begin position="176"/>
        <end position="195"/>
    </location>
</feature>
<feature type="transmembrane region" description="Helical" evidence="5">
    <location>
        <begin position="48"/>
        <end position="68"/>
    </location>
</feature>
<evidence type="ECO:0000256" key="2">
    <source>
        <dbReference type="ARBA" id="ARBA00022692"/>
    </source>
</evidence>
<evidence type="ECO:0000256" key="5">
    <source>
        <dbReference type="SAM" id="Phobius"/>
    </source>
</evidence>
<feature type="transmembrane region" description="Helical" evidence="5">
    <location>
        <begin position="254"/>
        <end position="272"/>
    </location>
</feature>
<dbReference type="InterPro" id="IPR036259">
    <property type="entry name" value="MFS_trans_sf"/>
</dbReference>
<dbReference type="Pfam" id="PF07690">
    <property type="entry name" value="MFS_1"/>
    <property type="match status" value="1"/>
</dbReference>
<keyword evidence="8" id="KW-1185">Reference proteome</keyword>
<dbReference type="PANTHER" id="PTHR23542">
    <property type="match status" value="1"/>
</dbReference>
<evidence type="ECO:0000259" key="6">
    <source>
        <dbReference type="PROSITE" id="PS50850"/>
    </source>
</evidence>
<feature type="transmembrane region" description="Helical" evidence="5">
    <location>
        <begin position="380"/>
        <end position="400"/>
    </location>
</feature>